<dbReference type="AlphaFoldDB" id="A0A0G3FZH6"/>
<evidence type="ECO:0000313" key="3">
    <source>
        <dbReference type="EMBL" id="AKJ94343.1"/>
    </source>
</evidence>
<dbReference type="OrthoDB" id="5570653at2"/>
<dbReference type="PATRIC" id="fig|106634.4.peg.538"/>
<dbReference type="InterPro" id="IPR007712">
    <property type="entry name" value="RelE/ParE_toxin"/>
</dbReference>
<accession>A0A0G3FZH6</accession>
<keyword evidence="4" id="KW-1185">Reference proteome</keyword>
<evidence type="ECO:0000256" key="1">
    <source>
        <dbReference type="ARBA" id="ARBA00006226"/>
    </source>
</evidence>
<dbReference type="SUPFAM" id="SSF143011">
    <property type="entry name" value="RelE-like"/>
    <property type="match status" value="1"/>
</dbReference>
<dbReference type="RefSeq" id="WP_047250738.1">
    <property type="nucleotide sequence ID" value="NZ_CP011367.1"/>
</dbReference>
<name>A0A0G3FZH6_9GAMM</name>
<dbReference type="Pfam" id="PF05016">
    <property type="entry name" value="ParE_toxin"/>
    <property type="match status" value="1"/>
</dbReference>
<proteinExistence type="inferred from homology"/>
<dbReference type="STRING" id="106634.TVD_02665"/>
<organism evidence="3 4">
    <name type="scientific">Thioalkalivibrio versutus</name>
    <dbReference type="NCBI Taxonomy" id="106634"/>
    <lineage>
        <taxon>Bacteria</taxon>
        <taxon>Pseudomonadati</taxon>
        <taxon>Pseudomonadota</taxon>
        <taxon>Gammaproteobacteria</taxon>
        <taxon>Chromatiales</taxon>
        <taxon>Ectothiorhodospiraceae</taxon>
        <taxon>Thioalkalivibrio</taxon>
    </lineage>
</organism>
<sequence>MASFEVVVRKSVAKDLRRVPDRAVRRILERIASLAEDPRPPGSERLSAQERYRVRQGVYRILYEIQDEQLIVTVVKIGHRREV</sequence>
<dbReference type="InterPro" id="IPR035093">
    <property type="entry name" value="RelE/ParE_toxin_dom_sf"/>
</dbReference>
<dbReference type="PANTHER" id="PTHR35601:SF1">
    <property type="entry name" value="TOXIN RELE"/>
    <property type="match status" value="1"/>
</dbReference>
<dbReference type="EMBL" id="CP011367">
    <property type="protein sequence ID" value="AKJ94343.1"/>
    <property type="molecule type" value="Genomic_DNA"/>
</dbReference>
<dbReference type="Proteomes" id="UP000064201">
    <property type="component" value="Chromosome"/>
</dbReference>
<evidence type="ECO:0000313" key="4">
    <source>
        <dbReference type="Proteomes" id="UP000064201"/>
    </source>
</evidence>
<reference evidence="3 4" key="1">
    <citation type="submission" date="2015-04" db="EMBL/GenBank/DDBJ databases">
        <title>Complete Sequence for the Genome of the Thioalkalivibrio versutus D301.</title>
        <authorList>
            <person name="Mu T."/>
            <person name="Zhou J."/>
            <person name="Xu X."/>
        </authorList>
    </citation>
    <scope>NUCLEOTIDE SEQUENCE [LARGE SCALE GENOMIC DNA]</scope>
    <source>
        <strain evidence="3 4">D301</strain>
    </source>
</reference>
<evidence type="ECO:0000256" key="2">
    <source>
        <dbReference type="ARBA" id="ARBA00022649"/>
    </source>
</evidence>
<dbReference type="Gene3D" id="3.30.2310.20">
    <property type="entry name" value="RelE-like"/>
    <property type="match status" value="1"/>
</dbReference>
<protein>
    <submittedName>
        <fullName evidence="3">Addiction module antitoxin</fullName>
    </submittedName>
</protein>
<dbReference type="KEGG" id="tvr:TVD_02665"/>
<keyword evidence="2" id="KW-1277">Toxin-antitoxin system</keyword>
<gene>
    <name evidence="3" type="ORF">TVD_02665</name>
</gene>
<comment type="similarity">
    <text evidence="1">Belongs to the RelE toxin family.</text>
</comment>
<dbReference type="PANTHER" id="PTHR35601">
    <property type="entry name" value="TOXIN RELE"/>
    <property type="match status" value="1"/>
</dbReference>